<name>A0A812IR24_SYMPI</name>
<dbReference type="CDD" id="cd00161">
    <property type="entry name" value="beta-trefoil_Ricin-like"/>
    <property type="match status" value="1"/>
</dbReference>
<protein>
    <submittedName>
        <fullName evidence="2">AgaB34 protein</fullName>
    </submittedName>
</protein>
<feature type="non-terminal residue" evidence="2">
    <location>
        <position position="1"/>
    </location>
</feature>
<dbReference type="OrthoDB" id="6770063at2759"/>
<proteinExistence type="predicted"/>
<dbReference type="InterPro" id="IPR035992">
    <property type="entry name" value="Ricin_B-like_lectins"/>
</dbReference>
<feature type="domain" description="Ricin B lectin" evidence="1">
    <location>
        <begin position="5"/>
        <end position="129"/>
    </location>
</feature>
<organism evidence="2 3">
    <name type="scientific">Symbiodinium pilosum</name>
    <name type="common">Dinoflagellate</name>
    <dbReference type="NCBI Taxonomy" id="2952"/>
    <lineage>
        <taxon>Eukaryota</taxon>
        <taxon>Sar</taxon>
        <taxon>Alveolata</taxon>
        <taxon>Dinophyceae</taxon>
        <taxon>Suessiales</taxon>
        <taxon>Symbiodiniaceae</taxon>
        <taxon>Symbiodinium</taxon>
    </lineage>
</organism>
<reference evidence="2" key="1">
    <citation type="submission" date="2021-02" db="EMBL/GenBank/DDBJ databases">
        <authorList>
            <person name="Dougan E. K."/>
            <person name="Rhodes N."/>
            <person name="Thang M."/>
            <person name="Chan C."/>
        </authorList>
    </citation>
    <scope>NUCLEOTIDE SEQUENCE</scope>
</reference>
<evidence type="ECO:0000259" key="1">
    <source>
        <dbReference type="Pfam" id="PF00652"/>
    </source>
</evidence>
<sequence>MPDASFCISSDGNRVGNGVKVHLWKCDQLWQSGGQNFFMDEAGRLRLHQTPDYCVVIDGDRYENGAKIQLWKCNEGNRHQTWYFNEAGQIEARHAPGKMCLVIDANQAFNGAKVQLWSCQWSADKVQDWLKISLSPSGYLAYALPNEDKACTFPFEPVTTNT</sequence>
<accession>A0A812IR24</accession>
<evidence type="ECO:0000313" key="2">
    <source>
        <dbReference type="EMBL" id="CAE7176891.1"/>
    </source>
</evidence>
<keyword evidence="3" id="KW-1185">Reference proteome</keyword>
<dbReference type="Pfam" id="PF00652">
    <property type="entry name" value="Ricin_B_lectin"/>
    <property type="match status" value="1"/>
</dbReference>
<dbReference type="SUPFAM" id="SSF50370">
    <property type="entry name" value="Ricin B-like lectins"/>
    <property type="match status" value="1"/>
</dbReference>
<evidence type="ECO:0000313" key="3">
    <source>
        <dbReference type="Proteomes" id="UP000649617"/>
    </source>
</evidence>
<dbReference type="EMBL" id="CAJNIZ010000861">
    <property type="protein sequence ID" value="CAE7176891.1"/>
    <property type="molecule type" value="Genomic_DNA"/>
</dbReference>
<dbReference type="Proteomes" id="UP000649617">
    <property type="component" value="Unassembled WGS sequence"/>
</dbReference>
<gene>
    <name evidence="2" type="primary">agaB34</name>
    <name evidence="2" type="ORF">SPIL2461_LOCUS934</name>
</gene>
<comment type="caution">
    <text evidence="2">The sequence shown here is derived from an EMBL/GenBank/DDBJ whole genome shotgun (WGS) entry which is preliminary data.</text>
</comment>
<dbReference type="Gene3D" id="2.80.10.50">
    <property type="match status" value="1"/>
</dbReference>
<dbReference type="InterPro" id="IPR000772">
    <property type="entry name" value="Ricin_B_lectin"/>
</dbReference>
<dbReference type="PROSITE" id="PS50231">
    <property type="entry name" value="RICIN_B_LECTIN"/>
    <property type="match status" value="1"/>
</dbReference>
<dbReference type="AlphaFoldDB" id="A0A812IR24"/>